<comment type="similarity">
    <text evidence="3">Belongs to the HAD-like hydrolase superfamily. SerB family.</text>
</comment>
<comment type="catalytic activity">
    <reaction evidence="12">
        <text>O-phospho-D-serine + H2O = D-serine + phosphate</text>
        <dbReference type="Rhea" id="RHEA:24873"/>
        <dbReference type="ChEBI" id="CHEBI:15377"/>
        <dbReference type="ChEBI" id="CHEBI:35247"/>
        <dbReference type="ChEBI" id="CHEBI:43474"/>
        <dbReference type="ChEBI" id="CHEBI:58680"/>
        <dbReference type="EC" id="3.1.3.3"/>
    </reaction>
</comment>
<evidence type="ECO:0000256" key="10">
    <source>
        <dbReference type="ARBA" id="ARBA00031693"/>
    </source>
</evidence>
<dbReference type="NCBIfam" id="TIGR00338">
    <property type="entry name" value="serB"/>
    <property type="match status" value="1"/>
</dbReference>
<dbReference type="GO" id="GO:0036424">
    <property type="term" value="F:L-phosphoserine phosphatase activity"/>
    <property type="evidence" value="ECO:0007669"/>
    <property type="project" value="InterPro"/>
</dbReference>
<evidence type="ECO:0000256" key="8">
    <source>
        <dbReference type="ARBA" id="ARBA00022842"/>
    </source>
</evidence>
<evidence type="ECO:0000256" key="5">
    <source>
        <dbReference type="ARBA" id="ARBA00022605"/>
    </source>
</evidence>
<dbReference type="NCBIfam" id="TIGR01488">
    <property type="entry name" value="HAD-SF-IB"/>
    <property type="match status" value="1"/>
</dbReference>
<evidence type="ECO:0000256" key="4">
    <source>
        <dbReference type="ARBA" id="ARBA00012640"/>
    </source>
</evidence>
<feature type="active site" description="Nucleophile" evidence="13">
    <location>
        <position position="178"/>
    </location>
</feature>
<evidence type="ECO:0000256" key="12">
    <source>
        <dbReference type="ARBA" id="ARBA00048523"/>
    </source>
</evidence>
<dbReference type="AlphaFoldDB" id="A0A5J5JZI0"/>
<comment type="caution">
    <text evidence="15">The sequence shown here is derived from an EMBL/GenBank/DDBJ whole genome shotgun (WGS) entry which is preliminary data.</text>
</comment>
<evidence type="ECO:0000256" key="6">
    <source>
        <dbReference type="ARBA" id="ARBA00022723"/>
    </source>
</evidence>
<dbReference type="GO" id="GO:0000287">
    <property type="term" value="F:magnesium ion binding"/>
    <property type="evidence" value="ECO:0007669"/>
    <property type="project" value="TreeGrafter"/>
</dbReference>
<feature type="active site" description="Proton donor" evidence="13">
    <location>
        <position position="180"/>
    </location>
</feature>
<evidence type="ECO:0000256" key="7">
    <source>
        <dbReference type="ARBA" id="ARBA00022801"/>
    </source>
</evidence>
<dbReference type="SUPFAM" id="SSF55021">
    <property type="entry name" value="ACT-like"/>
    <property type="match status" value="1"/>
</dbReference>
<dbReference type="InterPro" id="IPR050582">
    <property type="entry name" value="HAD-like_SerB"/>
</dbReference>
<dbReference type="Proteomes" id="UP000327011">
    <property type="component" value="Unassembled WGS sequence"/>
</dbReference>
<reference evidence="15 16" key="1">
    <citation type="submission" date="2019-09" db="EMBL/GenBank/DDBJ databases">
        <title>Screening of Novel Bioactive Compounds from Soil-Associated.</title>
        <authorList>
            <person name="Gong X."/>
        </authorList>
    </citation>
    <scope>NUCLEOTIDE SEQUENCE [LARGE SCALE GENOMIC DNA]</scope>
    <source>
        <strain evidence="15 16">Gxj-6</strain>
    </source>
</reference>
<dbReference type="PANTHER" id="PTHR43344:SF2">
    <property type="entry name" value="PHOSPHOSERINE PHOSPHATASE"/>
    <property type="match status" value="1"/>
</dbReference>
<dbReference type="Pfam" id="PF12710">
    <property type="entry name" value="HAD"/>
    <property type="match status" value="1"/>
</dbReference>
<dbReference type="Gene3D" id="3.40.50.1000">
    <property type="entry name" value="HAD superfamily/HAD-like"/>
    <property type="match status" value="1"/>
</dbReference>
<dbReference type="InterPro" id="IPR049148">
    <property type="entry name" value="PSP_ACT"/>
</dbReference>
<keyword evidence="7 15" id="KW-0378">Hydrolase</keyword>
<evidence type="ECO:0000256" key="2">
    <source>
        <dbReference type="ARBA" id="ARBA00005135"/>
    </source>
</evidence>
<proteinExistence type="inferred from homology"/>
<feature type="domain" description="Phosphoserine phosphatase ACT" evidence="14">
    <location>
        <begin position="93"/>
        <end position="163"/>
    </location>
</feature>
<dbReference type="InterPro" id="IPR045865">
    <property type="entry name" value="ACT-like_dom_sf"/>
</dbReference>
<dbReference type="InterPro" id="IPR004469">
    <property type="entry name" value="PSP"/>
</dbReference>
<comment type="pathway">
    <text evidence="2">Amino-acid biosynthesis; L-serine biosynthesis; L-serine from 3-phospho-D-glycerate: step 3/3.</text>
</comment>
<dbReference type="PANTHER" id="PTHR43344">
    <property type="entry name" value="PHOSPHOSERINE PHOSPHATASE"/>
    <property type="match status" value="1"/>
</dbReference>
<dbReference type="SUPFAM" id="SSF56784">
    <property type="entry name" value="HAD-like"/>
    <property type="match status" value="1"/>
</dbReference>
<dbReference type="GO" id="GO:0006564">
    <property type="term" value="P:L-serine biosynthetic process"/>
    <property type="evidence" value="ECO:0007669"/>
    <property type="project" value="UniProtKB-KW"/>
</dbReference>
<dbReference type="Gene3D" id="3.30.70.260">
    <property type="match status" value="2"/>
</dbReference>
<dbReference type="FunFam" id="3.40.50.1000:FF:000041">
    <property type="entry name" value="Phosphoserine phosphatase SerB"/>
    <property type="match status" value="1"/>
</dbReference>
<dbReference type="SFLD" id="SFLDF00029">
    <property type="entry name" value="phosphoserine_phosphatase"/>
    <property type="match status" value="1"/>
</dbReference>
<organism evidence="15 16">
    <name type="scientific">Microbispora cellulosiformans</name>
    <dbReference type="NCBI Taxonomy" id="2614688"/>
    <lineage>
        <taxon>Bacteria</taxon>
        <taxon>Bacillati</taxon>
        <taxon>Actinomycetota</taxon>
        <taxon>Actinomycetes</taxon>
        <taxon>Streptosporangiales</taxon>
        <taxon>Streptosporangiaceae</taxon>
        <taxon>Microbispora</taxon>
    </lineage>
</organism>
<dbReference type="SFLD" id="SFLDG01136">
    <property type="entry name" value="C1.6:_Phosphoserine_Phosphatas"/>
    <property type="match status" value="1"/>
</dbReference>
<dbReference type="SFLD" id="SFLDS00003">
    <property type="entry name" value="Haloacid_Dehalogenase"/>
    <property type="match status" value="1"/>
</dbReference>
<evidence type="ECO:0000313" key="15">
    <source>
        <dbReference type="EMBL" id="KAA9376576.1"/>
    </source>
</evidence>
<keyword evidence="6" id="KW-0479">Metal-binding</keyword>
<dbReference type="SFLD" id="SFLDG01137">
    <property type="entry name" value="C1.6.1:_Phosphoserine_Phosphat"/>
    <property type="match status" value="1"/>
</dbReference>
<dbReference type="UniPathway" id="UPA00135">
    <property type="reaction ID" value="UER00198"/>
</dbReference>
<evidence type="ECO:0000313" key="16">
    <source>
        <dbReference type="Proteomes" id="UP000327011"/>
    </source>
</evidence>
<dbReference type="InterPro" id="IPR023214">
    <property type="entry name" value="HAD_sf"/>
</dbReference>
<dbReference type="EMBL" id="VYTZ01000008">
    <property type="protein sequence ID" value="KAA9376576.1"/>
    <property type="molecule type" value="Genomic_DNA"/>
</dbReference>
<evidence type="ECO:0000256" key="13">
    <source>
        <dbReference type="PIRSR" id="PIRSR604469-1"/>
    </source>
</evidence>
<comment type="catalytic activity">
    <reaction evidence="11">
        <text>O-phospho-L-serine + H2O = L-serine + phosphate</text>
        <dbReference type="Rhea" id="RHEA:21208"/>
        <dbReference type="ChEBI" id="CHEBI:15377"/>
        <dbReference type="ChEBI" id="CHEBI:33384"/>
        <dbReference type="ChEBI" id="CHEBI:43474"/>
        <dbReference type="ChEBI" id="CHEBI:57524"/>
        <dbReference type="EC" id="3.1.3.3"/>
    </reaction>
</comment>
<sequence length="398" mass="41939">MTGPDRPGVTSRLFAVLAGFPVVVADVEQVVIRGRLTLGVLVAYAGGPPTGTGGTIGGLWTAVEQVAADLDMDLEIATGTTSKEKRRRGRLHVTVLGAPLLPAAMAGISGRIAASGANIDRIERLSSYPVTCIELAVSGADPQALRAELAAEAAAQQVDVAVQRTGLHRRAKRLIVMDVDSTLIQNEVIELLARHAGCLDEVARVTDEAMRGELDFAESLVRRVALLEGLSEEVFEKVVKEVVLTPGARTLVRTLKRLDYRFAIVSGGFTQITDSLVADLGIDYSAANTLEVVDGRLTGRVVGEIVDRPGKARALERFAAEAGIPLSQTVAIGDGANDLDMFAVAGLGIAFNAKPIVRQAADTAVNVPYLDSILYLLGISREEVEAADAEDGMPPATT</sequence>
<evidence type="ECO:0000256" key="9">
    <source>
        <dbReference type="ARBA" id="ARBA00023299"/>
    </source>
</evidence>
<dbReference type="Pfam" id="PF21086">
    <property type="entry name" value="ACT_PSP_2"/>
    <property type="match status" value="1"/>
</dbReference>
<keyword evidence="5" id="KW-0028">Amino-acid biosynthesis</keyword>
<dbReference type="CDD" id="cd07500">
    <property type="entry name" value="HAD_PSP"/>
    <property type="match status" value="1"/>
</dbReference>
<evidence type="ECO:0000256" key="3">
    <source>
        <dbReference type="ARBA" id="ARBA00009184"/>
    </source>
</evidence>
<keyword evidence="9" id="KW-0718">Serine biosynthesis</keyword>
<dbReference type="GO" id="GO:0005737">
    <property type="term" value="C:cytoplasm"/>
    <property type="evidence" value="ECO:0007669"/>
    <property type="project" value="TreeGrafter"/>
</dbReference>
<accession>A0A5J5JZI0</accession>
<protein>
    <recommendedName>
        <fullName evidence="4">phosphoserine phosphatase</fullName>
        <ecNumber evidence="4">3.1.3.3</ecNumber>
    </recommendedName>
    <alternativeName>
        <fullName evidence="10">O-phosphoserine phosphohydrolase</fullName>
    </alternativeName>
</protein>
<keyword evidence="8" id="KW-0460">Magnesium</keyword>
<comment type="cofactor">
    <cofactor evidence="1">
        <name>Mg(2+)</name>
        <dbReference type="ChEBI" id="CHEBI:18420"/>
    </cofactor>
</comment>
<gene>
    <name evidence="15" type="primary">serB</name>
    <name evidence="15" type="ORF">F5972_22940</name>
</gene>
<dbReference type="InterPro" id="IPR036412">
    <property type="entry name" value="HAD-like_sf"/>
</dbReference>
<evidence type="ECO:0000259" key="14">
    <source>
        <dbReference type="Pfam" id="PF21086"/>
    </source>
</evidence>
<dbReference type="Pfam" id="PF13740">
    <property type="entry name" value="ACT_6"/>
    <property type="match status" value="1"/>
</dbReference>
<name>A0A5J5JZI0_9ACTN</name>
<dbReference type="EC" id="3.1.3.3" evidence="4"/>
<keyword evidence="16" id="KW-1185">Reference proteome</keyword>
<evidence type="ECO:0000256" key="1">
    <source>
        <dbReference type="ARBA" id="ARBA00001946"/>
    </source>
</evidence>
<evidence type="ECO:0000256" key="11">
    <source>
        <dbReference type="ARBA" id="ARBA00048138"/>
    </source>
</evidence>